<proteinExistence type="predicted"/>
<dbReference type="EMBL" id="GBRH01159956">
    <property type="protein sequence ID" value="JAE37940.1"/>
    <property type="molecule type" value="Transcribed_RNA"/>
</dbReference>
<reference evidence="1" key="2">
    <citation type="journal article" date="2015" name="Data Brief">
        <title>Shoot transcriptome of the giant reed, Arundo donax.</title>
        <authorList>
            <person name="Barrero R.A."/>
            <person name="Guerrero F.D."/>
            <person name="Moolhuijzen P."/>
            <person name="Goolsby J.A."/>
            <person name="Tidwell J."/>
            <person name="Bellgard S.E."/>
            <person name="Bellgard M.I."/>
        </authorList>
    </citation>
    <scope>NUCLEOTIDE SEQUENCE</scope>
    <source>
        <tissue evidence="1">Shoot tissue taken approximately 20 cm above the soil surface</tissue>
    </source>
</reference>
<accession>A0A0A9HL81</accession>
<reference evidence="1" key="1">
    <citation type="submission" date="2014-09" db="EMBL/GenBank/DDBJ databases">
        <authorList>
            <person name="Magalhaes I.L.F."/>
            <person name="Oliveira U."/>
            <person name="Santos F.R."/>
            <person name="Vidigal T.H.D.A."/>
            <person name="Brescovit A.D."/>
            <person name="Santos A.J."/>
        </authorList>
    </citation>
    <scope>NUCLEOTIDE SEQUENCE</scope>
    <source>
        <tissue evidence="1">Shoot tissue taken approximately 20 cm above the soil surface</tissue>
    </source>
</reference>
<sequence>MFSWEERNAGV</sequence>
<name>A0A0A9HL81_ARUDO</name>
<organism evidence="1">
    <name type="scientific">Arundo donax</name>
    <name type="common">Giant reed</name>
    <name type="synonym">Donax arundinaceus</name>
    <dbReference type="NCBI Taxonomy" id="35708"/>
    <lineage>
        <taxon>Eukaryota</taxon>
        <taxon>Viridiplantae</taxon>
        <taxon>Streptophyta</taxon>
        <taxon>Embryophyta</taxon>
        <taxon>Tracheophyta</taxon>
        <taxon>Spermatophyta</taxon>
        <taxon>Magnoliopsida</taxon>
        <taxon>Liliopsida</taxon>
        <taxon>Poales</taxon>
        <taxon>Poaceae</taxon>
        <taxon>PACMAD clade</taxon>
        <taxon>Arundinoideae</taxon>
        <taxon>Arundineae</taxon>
        <taxon>Arundo</taxon>
    </lineage>
</organism>
<evidence type="ECO:0000313" key="1">
    <source>
        <dbReference type="EMBL" id="JAE37940.1"/>
    </source>
</evidence>
<protein>
    <submittedName>
        <fullName evidence="1">Uncharacterized protein</fullName>
    </submittedName>
</protein>